<organism evidence="2 3">
    <name type="scientific">Aphis craccivora</name>
    <name type="common">Cowpea aphid</name>
    <dbReference type="NCBI Taxonomy" id="307492"/>
    <lineage>
        <taxon>Eukaryota</taxon>
        <taxon>Metazoa</taxon>
        <taxon>Ecdysozoa</taxon>
        <taxon>Arthropoda</taxon>
        <taxon>Hexapoda</taxon>
        <taxon>Insecta</taxon>
        <taxon>Pterygota</taxon>
        <taxon>Neoptera</taxon>
        <taxon>Paraneoptera</taxon>
        <taxon>Hemiptera</taxon>
        <taxon>Sternorrhyncha</taxon>
        <taxon>Aphidomorpha</taxon>
        <taxon>Aphidoidea</taxon>
        <taxon>Aphididae</taxon>
        <taxon>Aphidini</taxon>
        <taxon>Aphis</taxon>
        <taxon>Aphis</taxon>
    </lineage>
</organism>
<accession>A0A6G0Y8R7</accession>
<keyword evidence="3" id="KW-1185">Reference proteome</keyword>
<dbReference type="AlphaFoldDB" id="A0A6G0Y8R7"/>
<dbReference type="Pfam" id="PF21787">
    <property type="entry name" value="TNP-like_RNaseH_N"/>
    <property type="match status" value="1"/>
</dbReference>
<dbReference type="EMBL" id="VUJU01005481">
    <property type="protein sequence ID" value="KAF0751079.1"/>
    <property type="molecule type" value="Genomic_DNA"/>
</dbReference>
<evidence type="ECO:0000313" key="3">
    <source>
        <dbReference type="Proteomes" id="UP000478052"/>
    </source>
</evidence>
<dbReference type="InterPro" id="IPR048365">
    <property type="entry name" value="TNP-like_RNaseH_N"/>
</dbReference>
<feature type="domain" description="Transposable element P transposase-like RNase H" evidence="1">
    <location>
        <begin position="8"/>
        <end position="82"/>
    </location>
</feature>
<name>A0A6G0Y8R7_APHCR</name>
<reference evidence="2 3" key="1">
    <citation type="submission" date="2019-08" db="EMBL/GenBank/DDBJ databases">
        <title>Whole genome of Aphis craccivora.</title>
        <authorList>
            <person name="Voronova N.V."/>
            <person name="Shulinski R.S."/>
            <person name="Bandarenka Y.V."/>
            <person name="Zhorov D.G."/>
            <person name="Warner D."/>
        </authorList>
    </citation>
    <scope>NUCLEOTIDE SEQUENCE [LARGE SCALE GENOMIC DNA]</scope>
    <source>
        <strain evidence="2">180601</strain>
        <tissue evidence="2">Whole Body</tissue>
    </source>
</reference>
<protein>
    <recommendedName>
        <fullName evidence="1">Transposable element P transposase-like RNase H domain-containing protein</fullName>
    </recommendedName>
</protein>
<comment type="caution">
    <text evidence="2">The sequence shown here is derived from an EMBL/GenBank/DDBJ whole genome shotgun (WGS) entry which is preliminary data.</text>
</comment>
<evidence type="ECO:0000259" key="1">
    <source>
        <dbReference type="Pfam" id="PF21787"/>
    </source>
</evidence>
<dbReference type="Proteomes" id="UP000478052">
    <property type="component" value="Unassembled WGS sequence"/>
</dbReference>
<sequence length="105" mass="12419">MIDCVHLMALKPSLTCSKKDYFIYGFENFGNDQQICRFSDHVLVFLLRGINRKWKQAVAYYFCQSTTKTLQLVNYIKEILKLNTKYFLQSYNLDIRPFEAVESTV</sequence>
<evidence type="ECO:0000313" key="2">
    <source>
        <dbReference type="EMBL" id="KAF0751079.1"/>
    </source>
</evidence>
<gene>
    <name evidence="2" type="ORF">FWK35_00013064</name>
</gene>
<proteinExistence type="predicted"/>
<dbReference type="OrthoDB" id="7474070at2759"/>